<dbReference type="InterPro" id="IPR036291">
    <property type="entry name" value="NAD(P)-bd_dom_sf"/>
</dbReference>
<sequence length="363" mass="38844">MCLEDFRKPQTTEREGSIEFQRTEATDRRRPNHRRHVQLSEAYLDASPFDHVEALIILVEHRHIQSGALHILTALSQHTTQSILQQIPQAYVKLVDFKNIFSLNGKVAVVTGGSRGLGLHAASGLAQAGCSKIFITSRKAKACEEACAALNALGTPCKAISIPADLAKQGEVERLVKEVEKHTDKVDILFANAGATWGEEFDKHPESAFQKVMQLNVTSVFTCAQKFAPLLRKAGSIEDPARIIITASIAGIGVGTLGKQATFGYSASKAAALHLTRNLALELGPQGILVNSLAPGFFPTKMASGLMEMSGGVKKLAEFTPNKRLGKAEDIAAAVVYLCSRGGSHINGGNIVLDGGSVLQAKL</sequence>
<comment type="similarity">
    <text evidence="1">Belongs to the short-chain dehydrogenases/reductases (SDR) family.</text>
</comment>
<dbReference type="PRINTS" id="PR00080">
    <property type="entry name" value="SDRFAMILY"/>
</dbReference>
<dbReference type="Proteomes" id="UP000070133">
    <property type="component" value="Unassembled WGS sequence"/>
</dbReference>
<protein>
    <submittedName>
        <fullName evidence="4">Uncharacterized protein</fullName>
    </submittedName>
</protein>
<accession>A0A139HSD0</accession>
<dbReference type="SUPFAM" id="SSF51735">
    <property type="entry name" value="NAD(P)-binding Rossmann-fold domains"/>
    <property type="match status" value="1"/>
</dbReference>
<dbReference type="InterPro" id="IPR020904">
    <property type="entry name" value="Sc_DH/Rdtase_CS"/>
</dbReference>
<evidence type="ECO:0000256" key="3">
    <source>
        <dbReference type="ARBA" id="ARBA00023002"/>
    </source>
</evidence>
<dbReference type="EMBL" id="LFZN01000013">
    <property type="protein sequence ID" value="KXT05395.1"/>
    <property type="molecule type" value="Genomic_DNA"/>
</dbReference>
<dbReference type="OrthoDB" id="294295at2759"/>
<keyword evidence="5" id="KW-1185">Reference proteome</keyword>
<evidence type="ECO:0000313" key="4">
    <source>
        <dbReference type="EMBL" id="KXT05395.1"/>
    </source>
</evidence>
<dbReference type="PANTHER" id="PTHR43618:SF12">
    <property type="entry name" value="OXIDOREDUCTASE, SHORT-CHAIN DEHYDROGENASE_REDUCTASE FAMILY (AFU_ORTHOLOGUE AFUA_1G14540)"/>
    <property type="match status" value="1"/>
</dbReference>
<evidence type="ECO:0000256" key="2">
    <source>
        <dbReference type="ARBA" id="ARBA00022857"/>
    </source>
</evidence>
<reference evidence="4 5" key="1">
    <citation type="submission" date="2015-07" db="EMBL/GenBank/DDBJ databases">
        <title>Comparative genomics of the Sigatoka disease complex on banana suggests a link between parallel evolutionary changes in Pseudocercospora fijiensis and Pseudocercospora eumusae and increased virulence on the banana host.</title>
        <authorList>
            <person name="Chang T.-C."/>
            <person name="Salvucci A."/>
            <person name="Crous P.W."/>
            <person name="Stergiopoulos I."/>
        </authorList>
    </citation>
    <scope>NUCLEOTIDE SEQUENCE [LARGE SCALE GENOMIC DNA]</scope>
    <source>
        <strain evidence="4 5">CBS 114824</strain>
    </source>
</reference>
<name>A0A139HSD0_9PEZI</name>
<keyword evidence="2" id="KW-0521">NADP</keyword>
<dbReference type="InterPro" id="IPR002347">
    <property type="entry name" value="SDR_fam"/>
</dbReference>
<dbReference type="Gene3D" id="3.40.50.720">
    <property type="entry name" value="NAD(P)-binding Rossmann-like Domain"/>
    <property type="match status" value="1"/>
</dbReference>
<dbReference type="AlphaFoldDB" id="A0A139HSD0"/>
<dbReference type="STRING" id="321146.A0A139HSD0"/>
<gene>
    <name evidence="4" type="ORF">AC578_10961</name>
</gene>
<dbReference type="InterPro" id="IPR052178">
    <property type="entry name" value="Sec_Metab_Biosynth_SDR"/>
</dbReference>
<evidence type="ECO:0000256" key="1">
    <source>
        <dbReference type="ARBA" id="ARBA00006484"/>
    </source>
</evidence>
<dbReference type="PRINTS" id="PR00081">
    <property type="entry name" value="GDHRDH"/>
</dbReference>
<proteinExistence type="inferred from homology"/>
<organism evidence="4 5">
    <name type="scientific">Pseudocercospora eumusae</name>
    <dbReference type="NCBI Taxonomy" id="321146"/>
    <lineage>
        <taxon>Eukaryota</taxon>
        <taxon>Fungi</taxon>
        <taxon>Dikarya</taxon>
        <taxon>Ascomycota</taxon>
        <taxon>Pezizomycotina</taxon>
        <taxon>Dothideomycetes</taxon>
        <taxon>Dothideomycetidae</taxon>
        <taxon>Mycosphaerellales</taxon>
        <taxon>Mycosphaerellaceae</taxon>
        <taxon>Pseudocercospora</taxon>
    </lineage>
</organism>
<dbReference type="Pfam" id="PF13561">
    <property type="entry name" value="adh_short_C2"/>
    <property type="match status" value="1"/>
</dbReference>
<evidence type="ECO:0000313" key="5">
    <source>
        <dbReference type="Proteomes" id="UP000070133"/>
    </source>
</evidence>
<dbReference type="GO" id="GO:0016491">
    <property type="term" value="F:oxidoreductase activity"/>
    <property type="evidence" value="ECO:0007669"/>
    <property type="project" value="UniProtKB-KW"/>
</dbReference>
<comment type="caution">
    <text evidence="4">The sequence shown here is derived from an EMBL/GenBank/DDBJ whole genome shotgun (WGS) entry which is preliminary data.</text>
</comment>
<dbReference type="PROSITE" id="PS00061">
    <property type="entry name" value="ADH_SHORT"/>
    <property type="match status" value="1"/>
</dbReference>
<dbReference type="FunFam" id="3.40.50.720:FF:000084">
    <property type="entry name" value="Short-chain dehydrogenase reductase"/>
    <property type="match status" value="1"/>
</dbReference>
<keyword evidence="3" id="KW-0560">Oxidoreductase</keyword>
<dbReference type="PANTHER" id="PTHR43618">
    <property type="entry name" value="7-ALPHA-HYDROXYSTEROID DEHYDROGENASE"/>
    <property type="match status" value="1"/>
</dbReference>